<evidence type="ECO:0000313" key="1">
    <source>
        <dbReference type="EMBL" id="VDN09892.1"/>
    </source>
</evidence>
<protein>
    <submittedName>
        <fullName evidence="1">Uncharacterized protein</fullName>
    </submittedName>
</protein>
<dbReference type="AlphaFoldDB" id="A0A3P7NND0"/>
<evidence type="ECO:0000313" key="2">
    <source>
        <dbReference type="Proteomes" id="UP000281553"/>
    </source>
</evidence>
<proteinExistence type="predicted"/>
<dbReference type="Proteomes" id="UP000281553">
    <property type="component" value="Unassembled WGS sequence"/>
</dbReference>
<accession>A0A3P7NND0</accession>
<reference evidence="1 2" key="1">
    <citation type="submission" date="2018-11" db="EMBL/GenBank/DDBJ databases">
        <authorList>
            <consortium name="Pathogen Informatics"/>
        </authorList>
    </citation>
    <scope>NUCLEOTIDE SEQUENCE [LARGE SCALE GENOMIC DNA]</scope>
</reference>
<gene>
    <name evidence="1" type="ORF">DILT_LOCUS5723</name>
</gene>
<dbReference type="EMBL" id="UYRU01048005">
    <property type="protein sequence ID" value="VDN09892.1"/>
    <property type="molecule type" value="Genomic_DNA"/>
</dbReference>
<organism evidence="1 2">
    <name type="scientific">Dibothriocephalus latus</name>
    <name type="common">Fish tapeworm</name>
    <name type="synonym">Diphyllobothrium latum</name>
    <dbReference type="NCBI Taxonomy" id="60516"/>
    <lineage>
        <taxon>Eukaryota</taxon>
        <taxon>Metazoa</taxon>
        <taxon>Spiralia</taxon>
        <taxon>Lophotrochozoa</taxon>
        <taxon>Platyhelminthes</taxon>
        <taxon>Cestoda</taxon>
        <taxon>Eucestoda</taxon>
        <taxon>Diphyllobothriidea</taxon>
        <taxon>Diphyllobothriidae</taxon>
        <taxon>Dibothriocephalus</taxon>
    </lineage>
</organism>
<sequence length="96" mass="11386">MTDFKDDVDRAIPADIFDDFTCVEDAQFRQQYRRERTSSAEANVIKEEVEAFSAEERVIETSFRRIKKLDRILEQTLQREKEVRYSILQLPGKVNL</sequence>
<name>A0A3P7NND0_DIBLA</name>
<keyword evidence="2" id="KW-1185">Reference proteome</keyword>